<feature type="domain" description="SGNH hydrolase-type esterase" evidence="4">
    <location>
        <begin position="49"/>
        <end position="284"/>
    </location>
</feature>
<evidence type="ECO:0000313" key="5">
    <source>
        <dbReference type="EMBL" id="GGN45616.1"/>
    </source>
</evidence>
<evidence type="ECO:0000256" key="2">
    <source>
        <dbReference type="PIRSR" id="PIRSR637460-2"/>
    </source>
</evidence>
<gene>
    <name evidence="5" type="ORF">GCM10011578_097750</name>
</gene>
<dbReference type="InterPro" id="IPR036514">
    <property type="entry name" value="SGNH_hydro_sf"/>
</dbReference>
<keyword evidence="3" id="KW-0732">Signal</keyword>
<sequence length="303" mass="31894">MKNPFRPSRAGRTLIAGAALLSAGAVLAPAGTAVASTAPKREFKAHYVALGDSYASAPLVPDQVDATCLRSNQNYPSLVAQSRGAALTDVSCSGATTADMTASQTDGVPAQLGALNRGTDLVTITIGGNDIGFSTVLGTCAQLTATDPTGTPCQTHYTSVYEDQISDAIDQTAPKVAQVLRAVHHRAPHAKVVVVGYPDLFPDDGVGCTSKTVPLAVGDFAWLRDKEKELNAMLFRQARKNGARYVNTYTPSIGHDLCKPTGERWIETFAPETPAAPVHPNAMGESVMATAVESALVRHTRHR</sequence>
<dbReference type="AlphaFoldDB" id="A0A917XQD1"/>
<feature type="signal peptide" evidence="3">
    <location>
        <begin position="1"/>
        <end position="28"/>
    </location>
</feature>
<evidence type="ECO:0000313" key="6">
    <source>
        <dbReference type="Proteomes" id="UP000653411"/>
    </source>
</evidence>
<protein>
    <submittedName>
        <fullName evidence="5">Lipase</fullName>
    </submittedName>
</protein>
<feature type="active site" evidence="1">
    <location>
        <position position="279"/>
    </location>
</feature>
<feature type="disulfide bond" evidence="2">
    <location>
        <begin position="140"/>
        <end position="153"/>
    </location>
</feature>
<evidence type="ECO:0000256" key="1">
    <source>
        <dbReference type="PIRSR" id="PIRSR637460-1"/>
    </source>
</evidence>
<dbReference type="SUPFAM" id="SSF52266">
    <property type="entry name" value="SGNH hydrolase"/>
    <property type="match status" value="1"/>
</dbReference>
<feature type="chain" id="PRO_5039466239" evidence="3">
    <location>
        <begin position="29"/>
        <end position="303"/>
    </location>
</feature>
<dbReference type="CDD" id="cd01823">
    <property type="entry name" value="SEST_like"/>
    <property type="match status" value="1"/>
</dbReference>
<dbReference type="PANTHER" id="PTHR37981">
    <property type="entry name" value="LIPASE 2"/>
    <property type="match status" value="1"/>
</dbReference>
<dbReference type="EMBL" id="BMML01000048">
    <property type="protein sequence ID" value="GGN45616.1"/>
    <property type="molecule type" value="Genomic_DNA"/>
</dbReference>
<evidence type="ECO:0000259" key="4">
    <source>
        <dbReference type="Pfam" id="PF13472"/>
    </source>
</evidence>
<dbReference type="Pfam" id="PF13472">
    <property type="entry name" value="Lipase_GDSL_2"/>
    <property type="match status" value="1"/>
</dbReference>
<dbReference type="PANTHER" id="PTHR37981:SF1">
    <property type="entry name" value="SGNH HYDROLASE-TYPE ESTERASE DOMAIN-CONTAINING PROTEIN"/>
    <property type="match status" value="1"/>
</dbReference>
<feature type="disulfide bond" evidence="2">
    <location>
        <begin position="68"/>
        <end position="92"/>
    </location>
</feature>
<keyword evidence="6" id="KW-1185">Reference proteome</keyword>
<dbReference type="GO" id="GO:0004806">
    <property type="term" value="F:triacylglycerol lipase activity"/>
    <property type="evidence" value="ECO:0007669"/>
    <property type="project" value="TreeGrafter"/>
</dbReference>
<reference evidence="5" key="1">
    <citation type="journal article" date="2014" name="Int. J. Syst. Evol. Microbiol.">
        <title>Complete genome sequence of Corynebacterium casei LMG S-19264T (=DSM 44701T), isolated from a smear-ripened cheese.</title>
        <authorList>
            <consortium name="US DOE Joint Genome Institute (JGI-PGF)"/>
            <person name="Walter F."/>
            <person name="Albersmeier A."/>
            <person name="Kalinowski J."/>
            <person name="Ruckert C."/>
        </authorList>
    </citation>
    <scope>NUCLEOTIDE SEQUENCE</scope>
    <source>
        <strain evidence="5">CGMCC 4.7110</strain>
    </source>
</reference>
<dbReference type="GO" id="GO:0019433">
    <property type="term" value="P:triglyceride catabolic process"/>
    <property type="evidence" value="ECO:0007669"/>
    <property type="project" value="TreeGrafter"/>
</dbReference>
<keyword evidence="2" id="KW-1015">Disulfide bond</keyword>
<name>A0A917XQD1_9ACTN</name>
<accession>A0A917XQD1</accession>
<comment type="caution">
    <text evidence="5">The sequence shown here is derived from an EMBL/GenBank/DDBJ whole genome shotgun (WGS) entry which is preliminary data.</text>
</comment>
<feature type="active site" description="Nucleophile" evidence="1">
    <location>
        <position position="53"/>
    </location>
</feature>
<dbReference type="Gene3D" id="3.40.50.1110">
    <property type="entry name" value="SGNH hydrolase"/>
    <property type="match status" value="1"/>
</dbReference>
<dbReference type="InterPro" id="IPR037460">
    <property type="entry name" value="SEST-like"/>
</dbReference>
<proteinExistence type="predicted"/>
<evidence type="ECO:0000256" key="3">
    <source>
        <dbReference type="SAM" id="SignalP"/>
    </source>
</evidence>
<dbReference type="InterPro" id="IPR013830">
    <property type="entry name" value="SGNH_hydro"/>
</dbReference>
<organism evidence="5 6">
    <name type="scientific">Streptomyces fuscichromogenes</name>
    <dbReference type="NCBI Taxonomy" id="1324013"/>
    <lineage>
        <taxon>Bacteria</taxon>
        <taxon>Bacillati</taxon>
        <taxon>Actinomycetota</taxon>
        <taxon>Actinomycetes</taxon>
        <taxon>Kitasatosporales</taxon>
        <taxon>Streptomycetaceae</taxon>
        <taxon>Streptomyces</taxon>
    </lineage>
</organism>
<feature type="disulfide bond" evidence="2">
    <location>
        <begin position="208"/>
        <end position="258"/>
    </location>
</feature>
<dbReference type="Proteomes" id="UP000653411">
    <property type="component" value="Unassembled WGS sequence"/>
</dbReference>
<reference evidence="5" key="2">
    <citation type="submission" date="2020-09" db="EMBL/GenBank/DDBJ databases">
        <authorList>
            <person name="Sun Q."/>
            <person name="Zhou Y."/>
        </authorList>
    </citation>
    <scope>NUCLEOTIDE SEQUENCE</scope>
    <source>
        <strain evidence="5">CGMCC 4.7110</strain>
    </source>
</reference>